<evidence type="ECO:0000256" key="2">
    <source>
        <dbReference type="ARBA" id="ARBA00022676"/>
    </source>
</evidence>
<protein>
    <recommendedName>
        <fullName evidence="5">Glycosyltransferase</fullName>
        <ecNumber evidence="5">2.4.1.-</ecNumber>
    </recommendedName>
</protein>
<organism evidence="8 9">
    <name type="scientific">Phtheirospermum japonicum</name>
    <dbReference type="NCBI Taxonomy" id="374723"/>
    <lineage>
        <taxon>Eukaryota</taxon>
        <taxon>Viridiplantae</taxon>
        <taxon>Streptophyta</taxon>
        <taxon>Embryophyta</taxon>
        <taxon>Tracheophyta</taxon>
        <taxon>Spermatophyta</taxon>
        <taxon>Magnoliopsida</taxon>
        <taxon>eudicotyledons</taxon>
        <taxon>Gunneridae</taxon>
        <taxon>Pentapetalae</taxon>
        <taxon>asterids</taxon>
        <taxon>lamiids</taxon>
        <taxon>Lamiales</taxon>
        <taxon>Orobanchaceae</taxon>
        <taxon>Orobanchaceae incertae sedis</taxon>
        <taxon>Phtheirospermum</taxon>
    </lineage>
</organism>
<dbReference type="Pfam" id="PF26168">
    <property type="entry name" value="Glyco_transf_N"/>
    <property type="match status" value="1"/>
</dbReference>
<dbReference type="CDD" id="cd03784">
    <property type="entry name" value="GT1_Gtf-like"/>
    <property type="match status" value="1"/>
</dbReference>
<comment type="similarity">
    <text evidence="1 4">Belongs to the UDP-glycosyltransferase family.</text>
</comment>
<dbReference type="SUPFAM" id="SSF53756">
    <property type="entry name" value="UDP-Glycosyltransferase/glycogen phosphorylase"/>
    <property type="match status" value="1"/>
</dbReference>
<evidence type="ECO:0000313" key="9">
    <source>
        <dbReference type="Proteomes" id="UP000653305"/>
    </source>
</evidence>
<dbReference type="GO" id="GO:0016138">
    <property type="term" value="P:glycoside biosynthetic process"/>
    <property type="evidence" value="ECO:0007669"/>
    <property type="project" value="UniProtKB-ARBA"/>
</dbReference>
<name>A0A830C760_9LAMI</name>
<comment type="caution">
    <text evidence="8">The sequence shown here is derived from an EMBL/GenBank/DDBJ whole genome shotgun (WGS) entry which is preliminary data.</text>
</comment>
<evidence type="ECO:0000256" key="5">
    <source>
        <dbReference type="RuleBase" id="RU362057"/>
    </source>
</evidence>
<keyword evidence="9" id="KW-1185">Reference proteome</keyword>
<dbReference type="Pfam" id="PF00201">
    <property type="entry name" value="UDPGT"/>
    <property type="match status" value="1"/>
</dbReference>
<gene>
    <name evidence="8" type="ORF">PHJA_001363500</name>
</gene>
<keyword evidence="2 4" id="KW-0328">Glycosyltransferase</keyword>
<evidence type="ECO:0000256" key="3">
    <source>
        <dbReference type="ARBA" id="ARBA00022679"/>
    </source>
</evidence>
<accession>A0A830C760</accession>
<dbReference type="GO" id="GO:0008194">
    <property type="term" value="F:UDP-glycosyltransferase activity"/>
    <property type="evidence" value="ECO:0007669"/>
    <property type="project" value="InterPro"/>
</dbReference>
<evidence type="ECO:0000256" key="1">
    <source>
        <dbReference type="ARBA" id="ARBA00009995"/>
    </source>
</evidence>
<dbReference type="AlphaFoldDB" id="A0A830C760"/>
<dbReference type="Gene3D" id="3.40.50.2000">
    <property type="entry name" value="Glycogen Phosphorylase B"/>
    <property type="match status" value="2"/>
</dbReference>
<proteinExistence type="inferred from homology"/>
<dbReference type="Proteomes" id="UP000653305">
    <property type="component" value="Unassembled WGS sequence"/>
</dbReference>
<sequence length="445" mass="50099">MVPLPVQGHSNQLLHLSRLLSTHALPVHFVGTATLIRQVKTRVHGWDPSSSAAMHFHEFPTPEFENPPPNPNPPSSRFPTHLGPPVIAAATSLRQPVYELVTKLSTEYKKVVIIFDFYMSCTIQDTRLIENTIAYRFLCAPAFTNFSFYWENESEPPEFIEYTIQQLQSRTNFFGDIYDTSRVIEPVYIEMIEKRKSSGAQQVWALGPLNPVSIPDTKTRHECLDWLDRQEPDSVIFISFGTTVSVTNEEIEAIALGLEKSEQKFIWVLRDADTANVFTDGVRKLTDILPLGFEKKVKDRGLILTDWAPQLEILAHEATGGFMSHCGWNSCSESITMGVPIAAWPMHSDQPRNAFFITEGLRIGVEVVSWERRNEKVSSDIVEKAVRKLMASEEGEEIRKRAKELGVAVRESFKEGGVARKELDSLIAHIMSSVSYSVSSCVSSI</sequence>
<feature type="compositionally biased region" description="Pro residues" evidence="6">
    <location>
        <begin position="65"/>
        <end position="76"/>
    </location>
</feature>
<feature type="region of interest" description="Disordered" evidence="6">
    <location>
        <begin position="59"/>
        <end position="78"/>
    </location>
</feature>
<dbReference type="PANTHER" id="PTHR48044:SF23">
    <property type="entry name" value="ANTHOCYANIDIN 3-O-GLUCOSYLTRANSFERASE-LIKE"/>
    <property type="match status" value="1"/>
</dbReference>
<dbReference type="InterPro" id="IPR058980">
    <property type="entry name" value="Glyco_transf_N"/>
</dbReference>
<evidence type="ECO:0000259" key="7">
    <source>
        <dbReference type="Pfam" id="PF26168"/>
    </source>
</evidence>
<evidence type="ECO:0000256" key="4">
    <source>
        <dbReference type="RuleBase" id="RU003718"/>
    </source>
</evidence>
<dbReference type="EC" id="2.4.1.-" evidence="5"/>
<dbReference type="PANTHER" id="PTHR48044">
    <property type="entry name" value="GLYCOSYLTRANSFERASE"/>
    <property type="match status" value="1"/>
</dbReference>
<dbReference type="InterPro" id="IPR002213">
    <property type="entry name" value="UDP_glucos_trans"/>
</dbReference>
<feature type="domain" description="Glycosyltransferase N-terminal" evidence="7">
    <location>
        <begin position="1"/>
        <end position="211"/>
    </location>
</feature>
<dbReference type="PROSITE" id="PS00375">
    <property type="entry name" value="UDPGT"/>
    <property type="match status" value="1"/>
</dbReference>
<evidence type="ECO:0000256" key="6">
    <source>
        <dbReference type="SAM" id="MobiDB-lite"/>
    </source>
</evidence>
<dbReference type="FunFam" id="3.40.50.2000:FF:000060">
    <property type="entry name" value="Glycosyltransferase"/>
    <property type="match status" value="1"/>
</dbReference>
<reference evidence="8" key="1">
    <citation type="submission" date="2020-07" db="EMBL/GenBank/DDBJ databases">
        <title>Ethylene signaling mediates host invasion by parasitic plants.</title>
        <authorList>
            <person name="Yoshida S."/>
        </authorList>
    </citation>
    <scope>NUCLEOTIDE SEQUENCE</scope>
    <source>
        <strain evidence="8">Okayama</strain>
    </source>
</reference>
<dbReference type="OrthoDB" id="5835829at2759"/>
<keyword evidence="3 4" id="KW-0808">Transferase</keyword>
<dbReference type="EMBL" id="BMAC01000272">
    <property type="protein sequence ID" value="GFP92194.1"/>
    <property type="molecule type" value="Genomic_DNA"/>
</dbReference>
<dbReference type="InterPro" id="IPR035595">
    <property type="entry name" value="UDP_glycos_trans_CS"/>
</dbReference>
<evidence type="ECO:0000313" key="8">
    <source>
        <dbReference type="EMBL" id="GFP92194.1"/>
    </source>
</evidence>